<keyword evidence="7 9" id="KW-0472">Membrane</keyword>
<feature type="transmembrane region" description="Helical" evidence="9">
    <location>
        <begin position="155"/>
        <end position="176"/>
    </location>
</feature>
<gene>
    <name evidence="9 11" type="primary">lnt</name>
    <name evidence="11" type="ORF">H8N03_14205</name>
</gene>
<name>A0A923MSD4_9BURK</name>
<dbReference type="SUPFAM" id="SSF56317">
    <property type="entry name" value="Carbon-nitrogen hydrolase"/>
    <property type="match status" value="1"/>
</dbReference>
<feature type="transmembrane region" description="Helical" evidence="9">
    <location>
        <begin position="6"/>
        <end position="34"/>
    </location>
</feature>
<evidence type="ECO:0000256" key="5">
    <source>
        <dbReference type="ARBA" id="ARBA00022692"/>
    </source>
</evidence>
<keyword evidence="8 9" id="KW-0012">Acyltransferase</keyword>
<sequence length="806" mass="85646">MRESRWAGILASGVLVFLLARGGVAWLLAFVALVPWLRTQDAQRSVAGALLGAWGMAVAYTAAAFAWFGSAIGSYTQVGTVAGTAIVLLAAPLLQPQFLAFALVRHAVGAQRPVLRVLAAAAAWAATEWLVPRLLGDTFGYVLYPARLLRQAADLVGVAGLTVLLLLANEAVAAAVARRRAGVRTVAVPLGLAALVPLLLAGYGLAVLATLPAAGERVRVGLVQSNIVDYERLRREKGAGAVVREVLDTHYAMSYDAVERQHAGAVLWSETVYPTTFGHPKSEAGAALDREILQIVDAAGVPFVFGTYDRDAQGEYNAAAFVAPGAGLVGFYRKARPFPLTEYVPPWLDGPALRQWLPWAGSWQPGAGPRVLPLRLKDGREVPVLPLICLDDVDTGLALAGARLGAQAILTLSNDSWFSAQPLGAQLHLHAAAFRSIETRLPQFRVTTNGYSAVIDATGSVVAGSRMGERTLVVGDLPVHEAPWTLMLAWGDWIGPVAAVFLALLGAGAAWSRWGRPRARPVVAPAQPLPREVVVLPPAARLVAGLLRTFARGNLLWMAAAVVLGHGDWHANTLAQIRSFVALFLAPEVAAWLVLRAFTAGVAIEDGRLVLARGRQRLQLALREIVGVEPWRVPVPLAGAWLQLASGQRWGYGIAGADADVLARELGGGGASLRAPPASPWTAYRLARLSVRRGRLHHPVAKFVLLPFVLAIPAFTLHQHIAYGSAFGEIQSFGFAAYLKGFALWWAAWAMGVVLCAAVLRAIVEALTLAASVARPAAAAPLRQWAEGLALAALYLGLPAWLLLLT</sequence>
<organism evidence="11 12">
    <name type="scientific">Ramlibacter cellulosilyticus</name>
    <dbReference type="NCBI Taxonomy" id="2764187"/>
    <lineage>
        <taxon>Bacteria</taxon>
        <taxon>Pseudomonadati</taxon>
        <taxon>Pseudomonadota</taxon>
        <taxon>Betaproteobacteria</taxon>
        <taxon>Burkholderiales</taxon>
        <taxon>Comamonadaceae</taxon>
        <taxon>Ramlibacter</taxon>
    </lineage>
</organism>
<dbReference type="Gene3D" id="3.60.110.10">
    <property type="entry name" value="Carbon-nitrogen hydrolase"/>
    <property type="match status" value="1"/>
</dbReference>
<reference evidence="11" key="1">
    <citation type="submission" date="2020-08" db="EMBL/GenBank/DDBJ databases">
        <title>Ramlibacter sp. USB13 16S ribosomal RNA gene genome sequencing and assembly.</title>
        <authorList>
            <person name="Kang M."/>
        </authorList>
    </citation>
    <scope>NUCLEOTIDE SEQUENCE</scope>
    <source>
        <strain evidence="11">USB13</strain>
    </source>
</reference>
<dbReference type="Pfam" id="PF20154">
    <property type="entry name" value="LNT_N"/>
    <property type="match status" value="1"/>
</dbReference>
<comment type="catalytic activity">
    <reaction evidence="9">
        <text>N-terminal S-1,2-diacyl-sn-glyceryl-L-cysteinyl-[lipoprotein] + a glycerophospholipid = N-acyl-S-1,2-diacyl-sn-glyceryl-L-cysteinyl-[lipoprotein] + a 2-acyl-sn-glycero-3-phospholipid + H(+)</text>
        <dbReference type="Rhea" id="RHEA:48228"/>
        <dbReference type="Rhea" id="RHEA-COMP:14681"/>
        <dbReference type="Rhea" id="RHEA-COMP:14684"/>
        <dbReference type="ChEBI" id="CHEBI:15378"/>
        <dbReference type="ChEBI" id="CHEBI:136912"/>
        <dbReference type="ChEBI" id="CHEBI:140656"/>
        <dbReference type="ChEBI" id="CHEBI:140657"/>
        <dbReference type="ChEBI" id="CHEBI:140660"/>
        <dbReference type="EC" id="2.3.1.269"/>
    </reaction>
</comment>
<proteinExistence type="inferred from homology"/>
<dbReference type="GO" id="GO:0016410">
    <property type="term" value="F:N-acyltransferase activity"/>
    <property type="evidence" value="ECO:0007669"/>
    <property type="project" value="UniProtKB-UniRule"/>
</dbReference>
<keyword evidence="4 9" id="KW-0808">Transferase</keyword>
<comment type="pathway">
    <text evidence="9">Protein modification; lipoprotein biosynthesis (N-acyl transfer).</text>
</comment>
<evidence type="ECO:0000256" key="9">
    <source>
        <dbReference type="HAMAP-Rule" id="MF_01148"/>
    </source>
</evidence>
<dbReference type="InterPro" id="IPR036526">
    <property type="entry name" value="C-N_Hydrolase_sf"/>
</dbReference>
<dbReference type="PANTHER" id="PTHR38686">
    <property type="entry name" value="APOLIPOPROTEIN N-ACYLTRANSFERASE"/>
    <property type="match status" value="1"/>
</dbReference>
<feature type="transmembrane region" description="Helical" evidence="9">
    <location>
        <begin position="74"/>
        <end position="94"/>
    </location>
</feature>
<dbReference type="CDD" id="cd07571">
    <property type="entry name" value="ALP_N-acyl_transferase"/>
    <property type="match status" value="1"/>
</dbReference>
<keyword evidence="12" id="KW-1185">Reference proteome</keyword>
<comment type="subcellular location">
    <subcellularLocation>
        <location evidence="1 9">Cell membrane</location>
        <topology evidence="1 9">Multi-pass membrane protein</topology>
    </subcellularLocation>
</comment>
<evidence type="ECO:0000256" key="3">
    <source>
        <dbReference type="ARBA" id="ARBA00022475"/>
    </source>
</evidence>
<dbReference type="Pfam" id="PF00795">
    <property type="entry name" value="CN_hydrolase"/>
    <property type="match status" value="1"/>
</dbReference>
<keyword evidence="6 9" id="KW-1133">Transmembrane helix</keyword>
<evidence type="ECO:0000256" key="6">
    <source>
        <dbReference type="ARBA" id="ARBA00022989"/>
    </source>
</evidence>
<evidence type="ECO:0000256" key="4">
    <source>
        <dbReference type="ARBA" id="ARBA00022679"/>
    </source>
</evidence>
<evidence type="ECO:0000256" key="7">
    <source>
        <dbReference type="ARBA" id="ARBA00023136"/>
    </source>
</evidence>
<feature type="transmembrane region" description="Helical" evidence="9">
    <location>
        <begin position="493"/>
        <end position="511"/>
    </location>
</feature>
<dbReference type="EC" id="2.3.1.269" evidence="9"/>
<feature type="transmembrane region" description="Helical" evidence="9">
    <location>
        <begin position="114"/>
        <end position="135"/>
    </location>
</feature>
<evidence type="ECO:0000256" key="8">
    <source>
        <dbReference type="ARBA" id="ARBA00023315"/>
    </source>
</evidence>
<dbReference type="AlphaFoldDB" id="A0A923MSD4"/>
<comment type="function">
    <text evidence="9">Catalyzes the phospholipid dependent N-acylation of the N-terminal cysteine of apolipoprotein, the last step in lipoprotein maturation.</text>
</comment>
<evidence type="ECO:0000256" key="1">
    <source>
        <dbReference type="ARBA" id="ARBA00004651"/>
    </source>
</evidence>
<dbReference type="HAMAP" id="MF_01148">
    <property type="entry name" value="Lnt"/>
    <property type="match status" value="1"/>
</dbReference>
<feature type="transmembrane region" description="Helical" evidence="9">
    <location>
        <begin position="46"/>
        <end position="68"/>
    </location>
</feature>
<comment type="caution">
    <text evidence="9">Lacks conserved residue(s) required for the propagation of feature annotation.</text>
</comment>
<dbReference type="Proteomes" id="UP000608513">
    <property type="component" value="Unassembled WGS sequence"/>
</dbReference>
<comment type="caution">
    <text evidence="11">The sequence shown here is derived from an EMBL/GenBank/DDBJ whole genome shotgun (WGS) entry which is preliminary data.</text>
</comment>
<dbReference type="GO" id="GO:0042158">
    <property type="term" value="P:lipoprotein biosynthetic process"/>
    <property type="evidence" value="ECO:0007669"/>
    <property type="project" value="UniProtKB-UniRule"/>
</dbReference>
<dbReference type="PROSITE" id="PS50263">
    <property type="entry name" value="CN_HYDROLASE"/>
    <property type="match status" value="1"/>
</dbReference>
<feature type="domain" description="CN hydrolase" evidence="10">
    <location>
        <begin position="218"/>
        <end position="479"/>
    </location>
</feature>
<dbReference type="GO" id="GO:0005886">
    <property type="term" value="C:plasma membrane"/>
    <property type="evidence" value="ECO:0007669"/>
    <property type="project" value="UniProtKB-SubCell"/>
</dbReference>
<dbReference type="EMBL" id="JACORT010000005">
    <property type="protein sequence ID" value="MBC5784101.1"/>
    <property type="molecule type" value="Genomic_DNA"/>
</dbReference>
<accession>A0A923MSD4</accession>
<keyword evidence="5 9" id="KW-0812">Transmembrane</keyword>
<dbReference type="NCBIfam" id="TIGR00546">
    <property type="entry name" value="lnt"/>
    <property type="match status" value="1"/>
</dbReference>
<feature type="transmembrane region" description="Helical" evidence="9">
    <location>
        <begin position="703"/>
        <end position="723"/>
    </location>
</feature>
<evidence type="ECO:0000313" key="12">
    <source>
        <dbReference type="Proteomes" id="UP000608513"/>
    </source>
</evidence>
<evidence type="ECO:0000256" key="2">
    <source>
        <dbReference type="ARBA" id="ARBA00010065"/>
    </source>
</evidence>
<comment type="similarity">
    <text evidence="2 9">Belongs to the CN hydrolase family. Apolipoprotein N-acyltransferase subfamily.</text>
</comment>
<dbReference type="InterPro" id="IPR045378">
    <property type="entry name" value="LNT_N"/>
</dbReference>
<keyword evidence="3 9" id="KW-1003">Cell membrane</keyword>
<feature type="transmembrane region" description="Helical" evidence="9">
    <location>
        <begin position="785"/>
        <end position="804"/>
    </location>
</feature>
<dbReference type="PANTHER" id="PTHR38686:SF1">
    <property type="entry name" value="APOLIPOPROTEIN N-ACYLTRANSFERASE"/>
    <property type="match status" value="1"/>
</dbReference>
<feature type="transmembrane region" description="Helical" evidence="9">
    <location>
        <begin position="188"/>
        <end position="211"/>
    </location>
</feature>
<protein>
    <recommendedName>
        <fullName evidence="9">Apolipoprotein N-acyltransferase</fullName>
        <shortName evidence="9">ALP N-acyltransferase</shortName>
        <ecNumber evidence="9">2.3.1.269</ecNumber>
    </recommendedName>
</protein>
<evidence type="ECO:0000313" key="11">
    <source>
        <dbReference type="EMBL" id="MBC5784101.1"/>
    </source>
</evidence>
<dbReference type="InterPro" id="IPR004563">
    <property type="entry name" value="Apolipo_AcylTrfase"/>
</dbReference>
<evidence type="ECO:0000259" key="10">
    <source>
        <dbReference type="PROSITE" id="PS50263"/>
    </source>
</evidence>
<dbReference type="InterPro" id="IPR003010">
    <property type="entry name" value="C-N_Hydrolase"/>
</dbReference>
<feature type="transmembrane region" description="Helical" evidence="9">
    <location>
        <begin position="743"/>
        <end position="764"/>
    </location>
</feature>